<accession>A0A0G4FAU7</accession>
<name>A0A0G4FAU7_9ALVE</name>
<reference evidence="1" key="1">
    <citation type="submission" date="2014-11" db="EMBL/GenBank/DDBJ databases">
        <authorList>
            <person name="Otto D Thomas"/>
            <person name="Naeem Raeece"/>
        </authorList>
    </citation>
    <scope>NUCLEOTIDE SEQUENCE</scope>
</reference>
<sequence>MTVEDEQWESEGTEELFDQQEADKQRMMHVLGVLKRLGAVRRDIEGGRTGCVPHSLLVSLFFCLLSFRSAPVSLVCLCE</sequence>
<dbReference type="VEuPathDB" id="CryptoDB:Cvel_15954"/>
<gene>
    <name evidence="1" type="ORF">Cvel_15954</name>
</gene>
<organism evidence="1">
    <name type="scientific">Chromera velia CCMP2878</name>
    <dbReference type="NCBI Taxonomy" id="1169474"/>
    <lineage>
        <taxon>Eukaryota</taxon>
        <taxon>Sar</taxon>
        <taxon>Alveolata</taxon>
        <taxon>Colpodellida</taxon>
        <taxon>Chromeraceae</taxon>
        <taxon>Chromera</taxon>
    </lineage>
</organism>
<dbReference type="EMBL" id="CDMZ01000229">
    <property type="protein sequence ID" value="CEM09744.1"/>
    <property type="molecule type" value="Genomic_DNA"/>
</dbReference>
<dbReference type="AlphaFoldDB" id="A0A0G4FAU7"/>
<proteinExistence type="predicted"/>
<protein>
    <submittedName>
        <fullName evidence="1">Uncharacterized protein</fullName>
    </submittedName>
</protein>
<evidence type="ECO:0000313" key="1">
    <source>
        <dbReference type="EMBL" id="CEM09744.1"/>
    </source>
</evidence>